<evidence type="ECO:0000256" key="6">
    <source>
        <dbReference type="PROSITE-ProRule" id="PRU01240"/>
    </source>
</evidence>
<sequence>MELIARRWLHLSAWCLTLLMILGLAAPAAAETPSIAGSHFDLEIGRASFMTQSVPTEAPAGESWALQRLEVPQAWKLSSGFGVIVAVLDSGVSASHPALQSQVLQGWNFVNSTSDTSDDAGHGTFTAGIIAAQRSPDHAMAGIAPGAKILPVKILDSRGAGSTANFVAGINYAVDHGAKVINISASGVVNSQALADAVRYAEDHGAVVVASAGNHANGDMSYPAAYSSVVAVTASGPDDTVADFSSFGSFVDLAAPGVNVPSTWWEPAKGDTYLTASGSSAAAAYVSGVAALIISARPDLSPAQVRQVLTETAVDIGPPGIDASSGFGRVDAYLATRVAVPLSPGRPAAVTLVPEPGGSHIKVQSDGFQPEEPVALWLTGADGRHRVRRGITAGSSGALSADLGPAARFPEGALSVTAVGRQTGVAAEGRTTVNALPANPAFERIGSFDSTPDRVFFQETGHSLSGGFKAYWDTHGGLAVFGFPISEEFAERNPDTGVVYTVQYFERNRFEYHPEFSGTPFEVSLGRLGIQIAEQTFPPAPALAGQEGLRYFPETQHSISGPFLSYWESHGGLAIFGYPTSEPFEEHGRLVQYFERNRFELHPDLPPENRVLLGRLGVDLARQEGYLQAS</sequence>
<feature type="active site" description="Charge relay system" evidence="5 6">
    <location>
        <position position="280"/>
    </location>
</feature>
<dbReference type="InterPro" id="IPR023827">
    <property type="entry name" value="Peptidase_S8_Asp-AS"/>
</dbReference>
<dbReference type="RefSeq" id="WP_008477214.1">
    <property type="nucleotide sequence ID" value="NZ_CAGS01000181.1"/>
</dbReference>
<dbReference type="PANTHER" id="PTHR43806:SF11">
    <property type="entry name" value="CEREVISIN-RELATED"/>
    <property type="match status" value="1"/>
</dbReference>
<comment type="caution">
    <text evidence="9">The sequence shown here is derived from an EMBL/GenBank/DDBJ whole genome shotgun (WGS) entry which is preliminary data.</text>
</comment>
<evidence type="ECO:0000256" key="5">
    <source>
        <dbReference type="PIRSR" id="PIRSR615500-1"/>
    </source>
</evidence>
<dbReference type="Pfam" id="PF00082">
    <property type="entry name" value="Peptidase_S8"/>
    <property type="match status" value="1"/>
</dbReference>
<keyword evidence="4 6" id="KW-0720">Serine protease</keyword>
<name>I4EG83_9BACT</name>
<feature type="chain" id="PRO_5003688788" evidence="7">
    <location>
        <begin position="31"/>
        <end position="630"/>
    </location>
</feature>
<protein>
    <submittedName>
        <fullName evidence="9">Peptidase S8 and S53 subtilisin kexin sedolisin</fullName>
    </submittedName>
</protein>
<gene>
    <name evidence="9" type="ORF">NITHO_2610007</name>
</gene>
<keyword evidence="3 6" id="KW-0378">Hydrolase</keyword>
<dbReference type="InterPro" id="IPR000209">
    <property type="entry name" value="Peptidase_S8/S53_dom"/>
</dbReference>
<dbReference type="GO" id="GO:0006508">
    <property type="term" value="P:proteolysis"/>
    <property type="evidence" value="ECO:0007669"/>
    <property type="project" value="UniProtKB-KW"/>
</dbReference>
<evidence type="ECO:0000256" key="4">
    <source>
        <dbReference type="ARBA" id="ARBA00022825"/>
    </source>
</evidence>
<evidence type="ECO:0000256" key="7">
    <source>
        <dbReference type="SAM" id="SignalP"/>
    </source>
</evidence>
<dbReference type="Proteomes" id="UP000004221">
    <property type="component" value="Unassembled WGS sequence"/>
</dbReference>
<dbReference type="PANTHER" id="PTHR43806">
    <property type="entry name" value="PEPTIDASE S8"/>
    <property type="match status" value="1"/>
</dbReference>
<dbReference type="InterPro" id="IPR050131">
    <property type="entry name" value="Peptidase_S8_subtilisin-like"/>
</dbReference>
<dbReference type="PRINTS" id="PR00723">
    <property type="entry name" value="SUBTILISIN"/>
</dbReference>
<dbReference type="SUPFAM" id="SSF52743">
    <property type="entry name" value="Subtilisin-like"/>
    <property type="match status" value="1"/>
</dbReference>
<reference evidence="9 10" key="1">
    <citation type="journal article" date="2012" name="ISME J.">
        <title>Nitrification expanded: discovery, physiology and genomics of a nitrite-oxidizing bacterium from the phylum Chloroflexi.</title>
        <authorList>
            <person name="Sorokin D.Y."/>
            <person name="Lucker S."/>
            <person name="Vejmelkova D."/>
            <person name="Kostrikina N.A."/>
            <person name="Kleerebezem R."/>
            <person name="Rijpstra W.I."/>
            <person name="Damste J.S."/>
            <person name="Le Paslier D."/>
            <person name="Muyzer G."/>
            <person name="Wagner M."/>
            <person name="van Loosdrecht M.C."/>
            <person name="Daims H."/>
        </authorList>
    </citation>
    <scope>NUCLEOTIDE SEQUENCE [LARGE SCALE GENOMIC DNA]</scope>
    <source>
        <strain evidence="10">none</strain>
    </source>
</reference>
<accession>I4EG83</accession>
<keyword evidence="2 6" id="KW-0645">Protease</keyword>
<dbReference type="InterPro" id="IPR015500">
    <property type="entry name" value="Peptidase_S8_subtilisin-rel"/>
</dbReference>
<evidence type="ECO:0000313" key="9">
    <source>
        <dbReference type="EMBL" id="CCF83695.1"/>
    </source>
</evidence>
<evidence type="ECO:0000256" key="2">
    <source>
        <dbReference type="ARBA" id="ARBA00022670"/>
    </source>
</evidence>
<evidence type="ECO:0000256" key="1">
    <source>
        <dbReference type="ARBA" id="ARBA00011073"/>
    </source>
</evidence>
<dbReference type="GO" id="GO:0004252">
    <property type="term" value="F:serine-type endopeptidase activity"/>
    <property type="evidence" value="ECO:0007669"/>
    <property type="project" value="UniProtKB-UniRule"/>
</dbReference>
<keyword evidence="10" id="KW-1185">Reference proteome</keyword>
<dbReference type="AlphaFoldDB" id="I4EG83"/>
<proteinExistence type="inferred from homology"/>
<dbReference type="OrthoDB" id="9798386at2"/>
<dbReference type="PROSITE" id="PS51892">
    <property type="entry name" value="SUBTILASE"/>
    <property type="match status" value="1"/>
</dbReference>
<comment type="similarity">
    <text evidence="1 6">Belongs to the peptidase S8 family.</text>
</comment>
<feature type="domain" description="Peptidase S8/S53" evidence="8">
    <location>
        <begin position="82"/>
        <end position="328"/>
    </location>
</feature>
<feature type="signal peptide" evidence="7">
    <location>
        <begin position="1"/>
        <end position="30"/>
    </location>
</feature>
<dbReference type="Gene3D" id="3.40.50.200">
    <property type="entry name" value="Peptidase S8/S53 domain"/>
    <property type="match status" value="1"/>
</dbReference>
<feature type="active site" description="Charge relay system" evidence="5 6">
    <location>
        <position position="89"/>
    </location>
</feature>
<evidence type="ECO:0000256" key="3">
    <source>
        <dbReference type="ARBA" id="ARBA00022801"/>
    </source>
</evidence>
<organism evidence="9 10">
    <name type="scientific">Nitrolancea hollandica Lb</name>
    <dbReference type="NCBI Taxonomy" id="1129897"/>
    <lineage>
        <taxon>Bacteria</taxon>
        <taxon>Pseudomonadati</taxon>
        <taxon>Thermomicrobiota</taxon>
        <taxon>Thermomicrobia</taxon>
        <taxon>Sphaerobacterales</taxon>
        <taxon>Sphaerobacterineae</taxon>
        <taxon>Sphaerobacteraceae</taxon>
        <taxon>Nitrolancea</taxon>
    </lineage>
</organism>
<dbReference type="PROSITE" id="PS00136">
    <property type="entry name" value="SUBTILASE_ASP"/>
    <property type="match status" value="1"/>
</dbReference>
<evidence type="ECO:0000313" key="10">
    <source>
        <dbReference type="Proteomes" id="UP000004221"/>
    </source>
</evidence>
<evidence type="ECO:0000259" key="8">
    <source>
        <dbReference type="Pfam" id="PF00082"/>
    </source>
</evidence>
<feature type="active site" description="Charge relay system" evidence="5 6">
    <location>
        <position position="122"/>
    </location>
</feature>
<dbReference type="InterPro" id="IPR036852">
    <property type="entry name" value="Peptidase_S8/S53_dom_sf"/>
</dbReference>
<dbReference type="EMBL" id="CAGS01000181">
    <property type="protein sequence ID" value="CCF83695.1"/>
    <property type="molecule type" value="Genomic_DNA"/>
</dbReference>
<keyword evidence="7" id="KW-0732">Signal</keyword>